<dbReference type="InterPro" id="IPR000836">
    <property type="entry name" value="PRTase_dom"/>
</dbReference>
<dbReference type="InterPro" id="IPR051910">
    <property type="entry name" value="ComF/GntX_DNA_util-trans"/>
</dbReference>
<dbReference type="PANTHER" id="PTHR47505:SF1">
    <property type="entry name" value="DNA UTILIZATION PROTEIN YHGH"/>
    <property type="match status" value="1"/>
</dbReference>
<reference evidence="3" key="1">
    <citation type="submission" date="2019-11" db="EMBL/GenBank/DDBJ databases">
        <title>Genome sequence of Heliorestis convoluta strain HH, an alkaliphilic and minimalistic phototrophic bacterium from a soda lake in Egypt.</title>
        <authorList>
            <person name="Dewey E.D."/>
            <person name="Stokes L.M."/>
            <person name="Burchell B.M."/>
            <person name="Shaffer K.N."/>
            <person name="Huntington A.M."/>
            <person name="Baker J.M."/>
            <person name="Nadendla S."/>
            <person name="Giglio M.G."/>
            <person name="Touchman J.W."/>
            <person name="Blankenship R.E."/>
            <person name="Madigan M.T."/>
            <person name="Sattley W.M."/>
        </authorList>
    </citation>
    <scope>NUCLEOTIDE SEQUENCE [LARGE SCALE GENOMIC DNA]</scope>
    <source>
        <strain evidence="3">HH</strain>
    </source>
</reference>
<organism evidence="2 3">
    <name type="scientific">Heliorestis convoluta</name>
    <dbReference type="NCBI Taxonomy" id="356322"/>
    <lineage>
        <taxon>Bacteria</taxon>
        <taxon>Bacillati</taxon>
        <taxon>Bacillota</taxon>
        <taxon>Clostridia</taxon>
        <taxon>Eubacteriales</taxon>
        <taxon>Heliobacteriaceae</taxon>
        <taxon>Heliorestis</taxon>
    </lineage>
</organism>
<name>A0A5Q2MXT4_9FIRM</name>
<dbReference type="Gene3D" id="3.40.50.2020">
    <property type="match status" value="1"/>
</dbReference>
<protein>
    <submittedName>
        <fullName evidence="2">ComF family protein</fullName>
    </submittedName>
</protein>
<proteinExistence type="inferred from homology"/>
<keyword evidence="3" id="KW-1185">Reference proteome</keyword>
<dbReference type="PANTHER" id="PTHR47505">
    <property type="entry name" value="DNA UTILIZATION PROTEIN YHGH"/>
    <property type="match status" value="1"/>
</dbReference>
<evidence type="ECO:0000313" key="2">
    <source>
        <dbReference type="EMBL" id="QGG47478.1"/>
    </source>
</evidence>
<dbReference type="CDD" id="cd06223">
    <property type="entry name" value="PRTases_typeI"/>
    <property type="match status" value="1"/>
</dbReference>
<accession>A0A5Q2MXT4</accession>
<dbReference type="SUPFAM" id="SSF53271">
    <property type="entry name" value="PRTase-like"/>
    <property type="match status" value="1"/>
</dbReference>
<dbReference type="AlphaFoldDB" id="A0A5Q2MXT4"/>
<evidence type="ECO:0000313" key="3">
    <source>
        <dbReference type="Proteomes" id="UP000366051"/>
    </source>
</evidence>
<evidence type="ECO:0000256" key="1">
    <source>
        <dbReference type="ARBA" id="ARBA00008007"/>
    </source>
</evidence>
<dbReference type="Proteomes" id="UP000366051">
    <property type="component" value="Chromosome"/>
</dbReference>
<sequence length="298" mass="33228">MATDPVPRKEVSRLLQKFWAEVQEMLFPTWQDCSCCQDSLAQNGRSWGRSGLCRNCLLEIERLNEELVQCDRCGKYLKEAPSSKEPLLKESSARARKEKGTESVICENCQNQAPLFLQAWNIGPYEGLLRQAIHDLKYKGRRDLALPLGKIMAQQLWLAVPNSSLLNPWGDLKGAFLVPIPLYSEKLLRRNFNQSFLLAKAIEEETAFPVADILLRQADTETQAHLGRYDRLRNLEGQFVLQPQGLLGQKGSKTKAKAAILVDDVYTTGATVTEATKVLHQAGITSVYVVTAAAGIGL</sequence>
<dbReference type="KEGG" id="hcv:FTV88_1331"/>
<dbReference type="EMBL" id="CP045875">
    <property type="protein sequence ID" value="QGG47478.1"/>
    <property type="molecule type" value="Genomic_DNA"/>
</dbReference>
<dbReference type="InterPro" id="IPR029057">
    <property type="entry name" value="PRTase-like"/>
</dbReference>
<comment type="similarity">
    <text evidence="1">Belongs to the ComF/GntX family.</text>
</comment>
<gene>
    <name evidence="2" type="ORF">FTV88_1331</name>
</gene>